<keyword evidence="5" id="KW-0472">Membrane</keyword>
<dbReference type="PANTHER" id="PTHR48006:SF81">
    <property type="entry name" value="PROTEIN KINASE DOMAIN-CONTAINING PROTEIN"/>
    <property type="match status" value="1"/>
</dbReference>
<feature type="chain" id="PRO_5042084329" evidence="7">
    <location>
        <begin position="18"/>
        <end position="403"/>
    </location>
</feature>
<feature type="signal peptide" evidence="7">
    <location>
        <begin position="1"/>
        <end position="17"/>
    </location>
</feature>
<dbReference type="PANTHER" id="PTHR48006">
    <property type="entry name" value="LEUCINE-RICH REPEAT-CONTAINING PROTEIN DDB_G0281931-RELATED"/>
    <property type="match status" value="1"/>
</dbReference>
<dbReference type="Gene3D" id="3.80.10.10">
    <property type="entry name" value="Ribonuclease Inhibitor"/>
    <property type="match status" value="2"/>
</dbReference>
<keyword evidence="9" id="KW-1185">Reference proteome</keyword>
<dbReference type="Proteomes" id="UP001206925">
    <property type="component" value="Unassembled WGS sequence"/>
</dbReference>
<dbReference type="EMBL" id="JAMZMK010011836">
    <property type="protein sequence ID" value="KAI7725899.1"/>
    <property type="molecule type" value="Genomic_DNA"/>
</dbReference>
<protein>
    <submittedName>
        <fullName evidence="8">Uncharacterized protein</fullName>
    </submittedName>
</protein>
<keyword evidence="4" id="KW-0677">Repeat</keyword>
<accession>A0AAD5BPF7</accession>
<evidence type="ECO:0000256" key="7">
    <source>
        <dbReference type="SAM" id="SignalP"/>
    </source>
</evidence>
<keyword evidence="2" id="KW-0433">Leucine-rich repeat</keyword>
<name>A0AAD5BPF7_AMBAR</name>
<dbReference type="Pfam" id="PF00560">
    <property type="entry name" value="LRR_1"/>
    <property type="match status" value="3"/>
</dbReference>
<dbReference type="GO" id="GO:0016020">
    <property type="term" value="C:membrane"/>
    <property type="evidence" value="ECO:0007669"/>
    <property type="project" value="UniProtKB-SubCell"/>
</dbReference>
<dbReference type="InterPro" id="IPR051824">
    <property type="entry name" value="LRR_Rcpt-Like_S/T_Kinase"/>
</dbReference>
<evidence type="ECO:0000256" key="5">
    <source>
        <dbReference type="ARBA" id="ARBA00023136"/>
    </source>
</evidence>
<dbReference type="Pfam" id="PF13855">
    <property type="entry name" value="LRR_8"/>
    <property type="match status" value="1"/>
</dbReference>
<comment type="caution">
    <text evidence="8">The sequence shown here is derived from an EMBL/GenBank/DDBJ whole genome shotgun (WGS) entry which is preliminary data.</text>
</comment>
<evidence type="ECO:0000256" key="3">
    <source>
        <dbReference type="ARBA" id="ARBA00022729"/>
    </source>
</evidence>
<dbReference type="InterPro" id="IPR032675">
    <property type="entry name" value="LRR_dom_sf"/>
</dbReference>
<proteinExistence type="predicted"/>
<evidence type="ECO:0000256" key="2">
    <source>
        <dbReference type="ARBA" id="ARBA00022614"/>
    </source>
</evidence>
<evidence type="ECO:0000313" key="9">
    <source>
        <dbReference type="Proteomes" id="UP001206925"/>
    </source>
</evidence>
<feature type="non-terminal residue" evidence="8">
    <location>
        <position position="1"/>
    </location>
</feature>
<reference evidence="8" key="1">
    <citation type="submission" date="2022-06" db="EMBL/GenBank/DDBJ databases">
        <title>Uncovering the hologenomic basis of an extraordinary plant invasion.</title>
        <authorList>
            <person name="Bieker V.C."/>
            <person name="Martin M.D."/>
            <person name="Gilbert T."/>
            <person name="Hodgins K."/>
            <person name="Battlay P."/>
            <person name="Petersen B."/>
            <person name="Wilson J."/>
        </authorList>
    </citation>
    <scope>NUCLEOTIDE SEQUENCE</scope>
    <source>
        <strain evidence="8">AA19_3_7</strain>
        <tissue evidence="8">Leaf</tissue>
    </source>
</reference>
<dbReference type="SUPFAM" id="SSF52058">
    <property type="entry name" value="L domain-like"/>
    <property type="match status" value="1"/>
</dbReference>
<keyword evidence="6" id="KW-0325">Glycoprotein</keyword>
<dbReference type="AlphaFoldDB" id="A0AAD5BPF7"/>
<gene>
    <name evidence="8" type="ORF">M8C21_007915</name>
</gene>
<organism evidence="8 9">
    <name type="scientific">Ambrosia artemisiifolia</name>
    <name type="common">Common ragweed</name>
    <dbReference type="NCBI Taxonomy" id="4212"/>
    <lineage>
        <taxon>Eukaryota</taxon>
        <taxon>Viridiplantae</taxon>
        <taxon>Streptophyta</taxon>
        <taxon>Embryophyta</taxon>
        <taxon>Tracheophyta</taxon>
        <taxon>Spermatophyta</taxon>
        <taxon>Magnoliopsida</taxon>
        <taxon>eudicotyledons</taxon>
        <taxon>Gunneridae</taxon>
        <taxon>Pentapetalae</taxon>
        <taxon>asterids</taxon>
        <taxon>campanulids</taxon>
        <taxon>Asterales</taxon>
        <taxon>Asteraceae</taxon>
        <taxon>Asteroideae</taxon>
        <taxon>Heliantheae alliance</taxon>
        <taxon>Heliantheae</taxon>
        <taxon>Ambrosia</taxon>
    </lineage>
</organism>
<evidence type="ECO:0000256" key="1">
    <source>
        <dbReference type="ARBA" id="ARBA00004479"/>
    </source>
</evidence>
<comment type="subcellular location">
    <subcellularLocation>
        <location evidence="1">Membrane</location>
        <topology evidence="1">Single-pass type I membrane protein</topology>
    </subcellularLocation>
</comment>
<dbReference type="FunFam" id="3.80.10.10:FF:000041">
    <property type="entry name" value="LRR receptor-like serine/threonine-protein kinase ERECTA"/>
    <property type="match status" value="2"/>
</dbReference>
<dbReference type="InterPro" id="IPR001611">
    <property type="entry name" value="Leu-rich_rpt"/>
</dbReference>
<sequence>MLVTILWFAILLPFGLASINTTRLPSNEVNALRVIGRRLGKDWDFNKDPCVEWVGLPANNTYDDTVICNCTESNGTICHVTSVSLKGQSLAGILPPEFTNLPNLLNLDLTRNYLNGTIPPAWGSMGQILNISMIGNRLTGSIPKELGNISTLTTLTVEDNMMSGMIPEELGNLASIERLFLNSNFFSGRLPASFANLTTLKEFRVGGNNFSGKIPDYIGRWQSLKSLRMLASGLEGPIPSSITRLANLSDLRISDLGGPGALFPSFGNSTAFKTLILRNCNLFGKLPDSLPSSGLKLLDLSFNKLNGTIPDGFADLKKTDYIYLTGNSLSGTVPDWMLTSGDAIDLSYNNFTSQNSSDFRCQIRETNLFASYSTDNLQPHCILIAVEMECRLGIRIMKVTLSR</sequence>
<evidence type="ECO:0000256" key="4">
    <source>
        <dbReference type="ARBA" id="ARBA00022737"/>
    </source>
</evidence>
<evidence type="ECO:0000256" key="6">
    <source>
        <dbReference type="ARBA" id="ARBA00023180"/>
    </source>
</evidence>
<evidence type="ECO:0000313" key="8">
    <source>
        <dbReference type="EMBL" id="KAI7725899.1"/>
    </source>
</evidence>
<keyword evidence="3 7" id="KW-0732">Signal</keyword>